<feature type="non-terminal residue" evidence="1">
    <location>
        <position position="69"/>
    </location>
</feature>
<dbReference type="AlphaFoldDB" id="A0A4Y2DG85"/>
<dbReference type="OrthoDB" id="7607518at2759"/>
<evidence type="ECO:0000313" key="1">
    <source>
        <dbReference type="EMBL" id="GBM15813.1"/>
    </source>
</evidence>
<sequence length="69" mass="8144">MGQKVDNNDINELMEELTTKEIMKLHCLSHHKVMEESLSEKEEVTPKQQFSGLRREMLKACVTLTRQWL</sequence>
<gene>
    <name evidence="1" type="ORF">AVEN_118846_1</name>
</gene>
<proteinExistence type="predicted"/>
<name>A0A4Y2DG85_ARAVE</name>
<dbReference type="Proteomes" id="UP000499080">
    <property type="component" value="Unassembled WGS sequence"/>
</dbReference>
<evidence type="ECO:0000313" key="2">
    <source>
        <dbReference type="Proteomes" id="UP000499080"/>
    </source>
</evidence>
<reference evidence="1 2" key="1">
    <citation type="journal article" date="2019" name="Sci. Rep.">
        <title>Orb-weaving spider Araneus ventricosus genome elucidates the spidroin gene catalogue.</title>
        <authorList>
            <person name="Kono N."/>
            <person name="Nakamura H."/>
            <person name="Ohtoshi R."/>
            <person name="Moran D.A.P."/>
            <person name="Shinohara A."/>
            <person name="Yoshida Y."/>
            <person name="Fujiwara M."/>
            <person name="Mori M."/>
            <person name="Tomita M."/>
            <person name="Arakawa K."/>
        </authorList>
    </citation>
    <scope>NUCLEOTIDE SEQUENCE [LARGE SCALE GENOMIC DNA]</scope>
</reference>
<comment type="caution">
    <text evidence="1">The sequence shown here is derived from an EMBL/GenBank/DDBJ whole genome shotgun (WGS) entry which is preliminary data.</text>
</comment>
<accession>A0A4Y2DG85</accession>
<organism evidence="1 2">
    <name type="scientific">Araneus ventricosus</name>
    <name type="common">Orbweaver spider</name>
    <name type="synonym">Epeira ventricosa</name>
    <dbReference type="NCBI Taxonomy" id="182803"/>
    <lineage>
        <taxon>Eukaryota</taxon>
        <taxon>Metazoa</taxon>
        <taxon>Ecdysozoa</taxon>
        <taxon>Arthropoda</taxon>
        <taxon>Chelicerata</taxon>
        <taxon>Arachnida</taxon>
        <taxon>Araneae</taxon>
        <taxon>Araneomorphae</taxon>
        <taxon>Entelegynae</taxon>
        <taxon>Araneoidea</taxon>
        <taxon>Araneidae</taxon>
        <taxon>Araneus</taxon>
    </lineage>
</organism>
<dbReference type="EMBL" id="BGPR01089561">
    <property type="protein sequence ID" value="GBM15813.1"/>
    <property type="molecule type" value="Genomic_DNA"/>
</dbReference>
<keyword evidence="2" id="KW-1185">Reference proteome</keyword>
<protein>
    <submittedName>
        <fullName evidence="1">Uncharacterized protein</fullName>
    </submittedName>
</protein>